<dbReference type="Proteomes" id="UP001302349">
    <property type="component" value="Chromosome"/>
</dbReference>
<dbReference type="RefSeq" id="WP_317489626.1">
    <property type="nucleotide sequence ID" value="NZ_CP136051.1"/>
</dbReference>
<feature type="domain" description="Late embryogenesis abundant protein LEA-2 subgroup" evidence="1">
    <location>
        <begin position="53"/>
        <end position="147"/>
    </location>
</feature>
<dbReference type="InterPro" id="IPR004864">
    <property type="entry name" value="LEA_2"/>
</dbReference>
<dbReference type="EMBL" id="CP136051">
    <property type="protein sequence ID" value="WOK06933.1"/>
    <property type="molecule type" value="Genomic_DNA"/>
</dbReference>
<gene>
    <name evidence="2" type="ORF">RT717_28085</name>
</gene>
<name>A0ABZ0IPG5_9BACT</name>
<protein>
    <submittedName>
        <fullName evidence="2">LEA type 2 family protein</fullName>
    </submittedName>
</protein>
<proteinExistence type="predicted"/>
<keyword evidence="3" id="KW-1185">Reference proteome</keyword>
<accession>A0ABZ0IPG5</accession>
<dbReference type="Gene3D" id="2.60.40.1820">
    <property type="match status" value="1"/>
</dbReference>
<reference evidence="2 3" key="1">
    <citation type="journal article" date="2023" name="Microbiol. Resour. Announc.">
        <title>Complete Genome Sequence of Imperialibacter roseus strain P4T.</title>
        <authorList>
            <person name="Tizabi D.R."/>
            <person name="Bachvaroff T."/>
            <person name="Hill R.T."/>
        </authorList>
    </citation>
    <scope>NUCLEOTIDE SEQUENCE [LARGE SCALE GENOMIC DNA]</scope>
    <source>
        <strain evidence="2 3">P4T</strain>
    </source>
</reference>
<evidence type="ECO:0000313" key="3">
    <source>
        <dbReference type="Proteomes" id="UP001302349"/>
    </source>
</evidence>
<dbReference type="SUPFAM" id="SSF117070">
    <property type="entry name" value="LEA14-like"/>
    <property type="match status" value="1"/>
</dbReference>
<sequence length="159" mass="17724">MRKALVNNLIFCSILFLGWSCKQAEPAELIRFQKLTFGPVVNNETQVRGEALLYNPNSFGVSIKEIQLQIEIESAKVASLREVKVVKAGAKKEFVVPFQGILVMAEIQKIVEKDGLAYLLGKKVPLQFTGEIKTSIAGWSSKYPVNVKEEVSLNKLLSR</sequence>
<dbReference type="Pfam" id="PF03168">
    <property type="entry name" value="LEA_2"/>
    <property type="match status" value="1"/>
</dbReference>
<evidence type="ECO:0000259" key="1">
    <source>
        <dbReference type="Pfam" id="PF03168"/>
    </source>
</evidence>
<evidence type="ECO:0000313" key="2">
    <source>
        <dbReference type="EMBL" id="WOK06933.1"/>
    </source>
</evidence>
<organism evidence="2 3">
    <name type="scientific">Imperialibacter roseus</name>
    <dbReference type="NCBI Taxonomy" id="1324217"/>
    <lineage>
        <taxon>Bacteria</taxon>
        <taxon>Pseudomonadati</taxon>
        <taxon>Bacteroidota</taxon>
        <taxon>Cytophagia</taxon>
        <taxon>Cytophagales</taxon>
        <taxon>Flammeovirgaceae</taxon>
        <taxon>Imperialibacter</taxon>
    </lineage>
</organism>